<evidence type="ECO:0000313" key="2">
    <source>
        <dbReference type="Proteomes" id="UP000284908"/>
    </source>
</evidence>
<comment type="caution">
    <text evidence="1">The sequence shown here is derived from an EMBL/GenBank/DDBJ whole genome shotgun (WGS) entry which is preliminary data.</text>
</comment>
<dbReference type="EMBL" id="RAHH01000002">
    <property type="protein sequence ID" value="RJT47199.1"/>
    <property type="molecule type" value="Genomic_DNA"/>
</dbReference>
<dbReference type="Proteomes" id="UP000284908">
    <property type="component" value="Unassembled WGS sequence"/>
</dbReference>
<evidence type="ECO:0000313" key="1">
    <source>
        <dbReference type="EMBL" id="RJT47199.1"/>
    </source>
</evidence>
<reference evidence="1 2" key="1">
    <citation type="submission" date="2018-09" db="EMBL/GenBank/DDBJ databases">
        <authorList>
            <person name="Le Fleche-Mateos A."/>
        </authorList>
    </citation>
    <scope>NUCLEOTIDE SEQUENCE [LARGE SCALE GENOMIC DNA]</scope>
    <source>
        <strain evidence="1 2">DSM 27399</strain>
    </source>
</reference>
<name>A0A419NEJ5_9GAMM</name>
<gene>
    <name evidence="1" type="ORF">D6C13_02225</name>
</gene>
<organism evidence="1 2">
    <name type="scientific">Rahnella woolbedingensis</name>
    <dbReference type="NCBI Taxonomy" id="1510574"/>
    <lineage>
        <taxon>Bacteria</taxon>
        <taxon>Pseudomonadati</taxon>
        <taxon>Pseudomonadota</taxon>
        <taxon>Gammaproteobacteria</taxon>
        <taxon>Enterobacterales</taxon>
        <taxon>Yersiniaceae</taxon>
        <taxon>Rahnella</taxon>
    </lineage>
</organism>
<proteinExistence type="predicted"/>
<dbReference type="RefSeq" id="WP_120131211.1">
    <property type="nucleotide sequence ID" value="NZ_RAHH01000002.1"/>
</dbReference>
<keyword evidence="2" id="KW-1185">Reference proteome</keyword>
<protein>
    <submittedName>
        <fullName evidence="1">Uncharacterized protein</fullName>
    </submittedName>
</protein>
<accession>A0A419NEJ5</accession>
<dbReference type="AlphaFoldDB" id="A0A419NEJ5"/>
<sequence length="94" mass="10499">MRGLRYSSYDYMADQRETLEAGVESVQLAHKQRVMQIADTYSDNLSDFADKSKLSAEQISALNTEEAQDAYSKLVDVMATQIAQGRISKMENAA</sequence>